<protein>
    <recommendedName>
        <fullName evidence="2">Gfd2/YDR514C-like C-terminal domain-containing protein</fullName>
    </recommendedName>
</protein>
<evidence type="ECO:0000256" key="1">
    <source>
        <dbReference type="SAM" id="MobiDB-lite"/>
    </source>
</evidence>
<dbReference type="OrthoDB" id="5953249at2759"/>
<dbReference type="InterPro" id="IPR040151">
    <property type="entry name" value="Gfd2/YDR514C-like"/>
</dbReference>
<name>A0A4S8N078_DENBC</name>
<feature type="domain" description="Gfd2/YDR514C-like C-terminal" evidence="2">
    <location>
        <begin position="169"/>
        <end position="350"/>
    </location>
</feature>
<dbReference type="Proteomes" id="UP000297245">
    <property type="component" value="Unassembled WGS sequence"/>
</dbReference>
<accession>A0A4S8N078</accession>
<dbReference type="AlphaFoldDB" id="A0A4S8N078"/>
<feature type="region of interest" description="Disordered" evidence="1">
    <location>
        <begin position="357"/>
        <end position="393"/>
    </location>
</feature>
<feature type="compositionally biased region" description="Acidic residues" evidence="1">
    <location>
        <begin position="382"/>
        <end position="393"/>
    </location>
</feature>
<dbReference type="GO" id="GO:0005634">
    <property type="term" value="C:nucleus"/>
    <property type="evidence" value="ECO:0007669"/>
    <property type="project" value="TreeGrafter"/>
</dbReference>
<evidence type="ECO:0000313" key="4">
    <source>
        <dbReference type="Proteomes" id="UP000297245"/>
    </source>
</evidence>
<dbReference type="Gene3D" id="3.30.420.10">
    <property type="entry name" value="Ribonuclease H-like superfamily/Ribonuclease H"/>
    <property type="match status" value="1"/>
</dbReference>
<gene>
    <name evidence="3" type="ORF">K435DRAFT_740525</name>
</gene>
<feature type="compositionally biased region" description="Polar residues" evidence="1">
    <location>
        <begin position="367"/>
        <end position="377"/>
    </location>
</feature>
<dbReference type="EMBL" id="ML179035">
    <property type="protein sequence ID" value="THV08439.1"/>
    <property type="molecule type" value="Genomic_DNA"/>
</dbReference>
<dbReference type="PANTHER" id="PTHR28083">
    <property type="entry name" value="GOOD FOR FULL DBP5 ACTIVITY PROTEIN 2"/>
    <property type="match status" value="1"/>
</dbReference>
<proteinExistence type="predicted"/>
<reference evidence="3 4" key="1">
    <citation type="journal article" date="2019" name="Nat. Ecol. Evol.">
        <title>Megaphylogeny resolves global patterns of mushroom evolution.</title>
        <authorList>
            <person name="Varga T."/>
            <person name="Krizsan K."/>
            <person name="Foldi C."/>
            <person name="Dima B."/>
            <person name="Sanchez-Garcia M."/>
            <person name="Sanchez-Ramirez S."/>
            <person name="Szollosi G.J."/>
            <person name="Szarkandi J.G."/>
            <person name="Papp V."/>
            <person name="Albert L."/>
            <person name="Andreopoulos W."/>
            <person name="Angelini C."/>
            <person name="Antonin V."/>
            <person name="Barry K.W."/>
            <person name="Bougher N.L."/>
            <person name="Buchanan P."/>
            <person name="Buyck B."/>
            <person name="Bense V."/>
            <person name="Catcheside P."/>
            <person name="Chovatia M."/>
            <person name="Cooper J."/>
            <person name="Damon W."/>
            <person name="Desjardin D."/>
            <person name="Finy P."/>
            <person name="Geml J."/>
            <person name="Haridas S."/>
            <person name="Hughes K."/>
            <person name="Justo A."/>
            <person name="Karasinski D."/>
            <person name="Kautmanova I."/>
            <person name="Kiss B."/>
            <person name="Kocsube S."/>
            <person name="Kotiranta H."/>
            <person name="LaButti K.M."/>
            <person name="Lechner B.E."/>
            <person name="Liimatainen K."/>
            <person name="Lipzen A."/>
            <person name="Lukacs Z."/>
            <person name="Mihaltcheva S."/>
            <person name="Morgado L.N."/>
            <person name="Niskanen T."/>
            <person name="Noordeloos M.E."/>
            <person name="Ohm R.A."/>
            <person name="Ortiz-Santana B."/>
            <person name="Ovrebo C."/>
            <person name="Racz N."/>
            <person name="Riley R."/>
            <person name="Savchenko A."/>
            <person name="Shiryaev A."/>
            <person name="Soop K."/>
            <person name="Spirin V."/>
            <person name="Szebenyi C."/>
            <person name="Tomsovsky M."/>
            <person name="Tulloss R.E."/>
            <person name="Uehling J."/>
            <person name="Grigoriev I.V."/>
            <person name="Vagvolgyi C."/>
            <person name="Papp T."/>
            <person name="Martin F.M."/>
            <person name="Miettinen O."/>
            <person name="Hibbett D.S."/>
            <person name="Nagy L.G."/>
        </authorList>
    </citation>
    <scope>NUCLEOTIDE SEQUENCE [LARGE SCALE GENOMIC DNA]</scope>
    <source>
        <strain evidence="3 4">CBS 962.96</strain>
    </source>
</reference>
<dbReference type="PANTHER" id="PTHR28083:SF1">
    <property type="entry name" value="GOOD FOR FULL DBP5 ACTIVITY PROTEIN 2"/>
    <property type="match status" value="1"/>
</dbReference>
<dbReference type="SUPFAM" id="SSF53098">
    <property type="entry name" value="Ribonuclease H-like"/>
    <property type="match status" value="1"/>
</dbReference>
<feature type="compositionally biased region" description="Basic and acidic residues" evidence="1">
    <location>
        <begin position="357"/>
        <end position="366"/>
    </location>
</feature>
<dbReference type="Pfam" id="PF21762">
    <property type="entry name" value="DEDDh_C"/>
    <property type="match status" value="1"/>
</dbReference>
<dbReference type="InterPro" id="IPR012337">
    <property type="entry name" value="RNaseH-like_sf"/>
</dbReference>
<dbReference type="InterPro" id="IPR048519">
    <property type="entry name" value="Gfd2/YDR514C-like_C"/>
</dbReference>
<dbReference type="GO" id="GO:0003676">
    <property type="term" value="F:nucleic acid binding"/>
    <property type="evidence" value="ECO:0007669"/>
    <property type="project" value="InterPro"/>
</dbReference>
<dbReference type="InterPro" id="IPR036397">
    <property type="entry name" value="RNaseH_sf"/>
</dbReference>
<evidence type="ECO:0000313" key="3">
    <source>
        <dbReference type="EMBL" id="THV08439.1"/>
    </source>
</evidence>
<evidence type="ECO:0000259" key="2">
    <source>
        <dbReference type="Pfam" id="PF21762"/>
    </source>
</evidence>
<organism evidence="3 4">
    <name type="scientific">Dendrothele bispora (strain CBS 962.96)</name>
    <dbReference type="NCBI Taxonomy" id="1314807"/>
    <lineage>
        <taxon>Eukaryota</taxon>
        <taxon>Fungi</taxon>
        <taxon>Dikarya</taxon>
        <taxon>Basidiomycota</taxon>
        <taxon>Agaricomycotina</taxon>
        <taxon>Agaricomycetes</taxon>
        <taxon>Agaricomycetidae</taxon>
        <taxon>Agaricales</taxon>
        <taxon>Agaricales incertae sedis</taxon>
        <taxon>Dendrothele</taxon>
    </lineage>
</organism>
<sequence length="393" mass="45348">MTIGSPIITGYYRYTDIWFEWAEKRLPNPGDRDAVKAILAHDALVHVEHPLRLPDQDGAQLFLGSFPNGEKRLMFSSKQIDYIRYWLHAMKLTPEIIPLPYSDCLLLETYLRGVEPVTFKTGGDLKKFNKDLDKLNKKLKKSAHTPTLENRRQIFDRSRGHFLEKKNAWLAIDFEGWERDHTVITEFGWSALHWENGQEILEDGHLIIEENKRYTNGTFVRDNRDRYSFGTSETLTKAKFKEKIHALLARMKSYGAVYLVFHDNAQDIKYLKSSMISAPIEGLSYDPPLKSPTEGLFVIDTSDLFAALEGEGSSNRRGLERMCSFLKIPTQFLHNAGNDAHYTLLACKEMISGEPLDQQRERRWPDRTNSGGVQVQWQPWEVDSDYSDEEGLI</sequence>
<keyword evidence="4" id="KW-1185">Reference proteome</keyword>